<dbReference type="Proteomes" id="UP000466345">
    <property type="component" value="Unassembled WGS sequence"/>
</dbReference>
<keyword evidence="2" id="KW-1185">Reference proteome</keyword>
<dbReference type="RefSeq" id="WP_153456274.1">
    <property type="nucleotide sequence ID" value="NZ_WEGJ01000033.1"/>
</dbReference>
<protein>
    <submittedName>
        <fullName evidence="1">Uncharacterized protein</fullName>
    </submittedName>
</protein>
<evidence type="ECO:0000313" key="1">
    <source>
        <dbReference type="EMBL" id="MQY15455.1"/>
    </source>
</evidence>
<comment type="caution">
    <text evidence="1">The sequence shown here is derived from an EMBL/GenBank/DDBJ whole genome shotgun (WGS) entry which is preliminary data.</text>
</comment>
<gene>
    <name evidence="1" type="ORF">SRB5_56370</name>
</gene>
<dbReference type="AlphaFoldDB" id="A0A7K0CPP6"/>
<accession>A0A7K0CPP6</accession>
<proteinExistence type="predicted"/>
<name>A0A7K0CPP6_9ACTN</name>
<dbReference type="EMBL" id="WEGJ01000033">
    <property type="protein sequence ID" value="MQY15455.1"/>
    <property type="molecule type" value="Genomic_DNA"/>
</dbReference>
<evidence type="ECO:0000313" key="2">
    <source>
        <dbReference type="Proteomes" id="UP000466345"/>
    </source>
</evidence>
<sequence>MDEELLEVMGAVAGLLPDDGAYEVVRLDREFWAARAAQREADRIEVEAIARASGMGDGP</sequence>
<organism evidence="1 2">
    <name type="scientific">Streptomyces smaragdinus</name>
    <dbReference type="NCBI Taxonomy" id="2585196"/>
    <lineage>
        <taxon>Bacteria</taxon>
        <taxon>Bacillati</taxon>
        <taxon>Actinomycetota</taxon>
        <taxon>Actinomycetes</taxon>
        <taxon>Kitasatosporales</taxon>
        <taxon>Streptomycetaceae</taxon>
        <taxon>Streptomyces</taxon>
    </lineage>
</organism>
<reference evidence="1 2" key="1">
    <citation type="submission" date="2019-10" db="EMBL/GenBank/DDBJ databases">
        <title>Streptomyces smaragdinus sp. nov. and Streptomyces fabii sp. nov., isolated from the gut of fungus growing-termite Macrotermes natalensis.</title>
        <authorList>
            <person name="Schwitalla J."/>
            <person name="Benndorf R."/>
            <person name="Martin K."/>
            <person name="De Beer W."/>
            <person name="Kaster A.-K."/>
            <person name="Vollmers J."/>
            <person name="Poulsen M."/>
            <person name="Beemelmanns C."/>
        </authorList>
    </citation>
    <scope>NUCLEOTIDE SEQUENCE [LARGE SCALE GENOMIC DNA]</scope>
    <source>
        <strain evidence="1 2">RB5</strain>
    </source>
</reference>